<protein>
    <recommendedName>
        <fullName evidence="3">Secreted protein</fullName>
    </recommendedName>
</protein>
<sequence>MLAGATAEDAVTVAGSPARAADDSLAAQVAQRGALVTAPPVDVAATRVVRSGADAATVDVRYTIGAYTLRAKDGATSSVPAAAERTDRLELAWTDHGWRVRSVAAG</sequence>
<keyword evidence="2" id="KW-1185">Reference proteome</keyword>
<dbReference type="Proteomes" id="UP001157091">
    <property type="component" value="Unassembled WGS sequence"/>
</dbReference>
<gene>
    <name evidence="1" type="ORF">GCM10025864_34180</name>
</gene>
<comment type="caution">
    <text evidence="1">The sequence shown here is derived from an EMBL/GenBank/DDBJ whole genome shotgun (WGS) entry which is preliminary data.</text>
</comment>
<proteinExistence type="predicted"/>
<organism evidence="1 2">
    <name type="scientific">Luteimicrobium album</name>
    <dbReference type="NCBI Taxonomy" id="1054550"/>
    <lineage>
        <taxon>Bacteria</taxon>
        <taxon>Bacillati</taxon>
        <taxon>Actinomycetota</taxon>
        <taxon>Actinomycetes</taxon>
        <taxon>Micrococcales</taxon>
        <taxon>Luteimicrobium</taxon>
    </lineage>
</organism>
<evidence type="ECO:0008006" key="3">
    <source>
        <dbReference type="Google" id="ProtNLM"/>
    </source>
</evidence>
<evidence type="ECO:0000313" key="2">
    <source>
        <dbReference type="Proteomes" id="UP001157091"/>
    </source>
</evidence>
<reference evidence="2" key="1">
    <citation type="journal article" date="2019" name="Int. J. Syst. Evol. Microbiol.">
        <title>The Global Catalogue of Microorganisms (GCM) 10K type strain sequencing project: providing services to taxonomists for standard genome sequencing and annotation.</title>
        <authorList>
            <consortium name="The Broad Institute Genomics Platform"/>
            <consortium name="The Broad Institute Genome Sequencing Center for Infectious Disease"/>
            <person name="Wu L."/>
            <person name="Ma J."/>
        </authorList>
    </citation>
    <scope>NUCLEOTIDE SEQUENCE [LARGE SCALE GENOMIC DNA]</scope>
    <source>
        <strain evidence="2">NBRC 106348</strain>
    </source>
</reference>
<dbReference type="RefSeq" id="WP_284294190.1">
    <property type="nucleotide sequence ID" value="NZ_BSUK01000001.1"/>
</dbReference>
<evidence type="ECO:0000313" key="1">
    <source>
        <dbReference type="EMBL" id="GMA25659.1"/>
    </source>
</evidence>
<dbReference type="EMBL" id="BSUK01000001">
    <property type="protein sequence ID" value="GMA25659.1"/>
    <property type="molecule type" value="Genomic_DNA"/>
</dbReference>
<name>A0ABQ6I4G5_9MICO</name>
<accession>A0ABQ6I4G5</accession>